<protein>
    <submittedName>
        <fullName evidence="1">Uncharacterized protein</fullName>
    </submittedName>
</protein>
<evidence type="ECO:0000313" key="2">
    <source>
        <dbReference type="Proteomes" id="UP000266861"/>
    </source>
</evidence>
<proteinExistence type="predicted"/>
<organism evidence="1 2">
    <name type="scientific">Diversispora epigaea</name>
    <dbReference type="NCBI Taxonomy" id="1348612"/>
    <lineage>
        <taxon>Eukaryota</taxon>
        <taxon>Fungi</taxon>
        <taxon>Fungi incertae sedis</taxon>
        <taxon>Mucoromycota</taxon>
        <taxon>Glomeromycotina</taxon>
        <taxon>Glomeromycetes</taxon>
        <taxon>Diversisporales</taxon>
        <taxon>Diversisporaceae</taxon>
        <taxon>Diversispora</taxon>
    </lineage>
</organism>
<dbReference type="EMBL" id="PQFF01000063">
    <property type="protein sequence ID" value="RHZ85383.1"/>
    <property type="molecule type" value="Genomic_DNA"/>
</dbReference>
<gene>
    <name evidence="1" type="ORF">Glove_66g142</name>
</gene>
<accession>A0A397JK94</accession>
<dbReference type="AlphaFoldDB" id="A0A397JK94"/>
<evidence type="ECO:0000313" key="1">
    <source>
        <dbReference type="EMBL" id="RHZ85383.1"/>
    </source>
</evidence>
<keyword evidence="2" id="KW-1185">Reference proteome</keyword>
<sequence length="80" mass="9340">MTSDMCLEYNKKNIMKGVLDYVKYRNLREYLKISWIKHSSPELHPGNILKNKENFERITKSMSDLCPGDSGILDLNISNF</sequence>
<dbReference type="Proteomes" id="UP000266861">
    <property type="component" value="Unassembled WGS sequence"/>
</dbReference>
<comment type="caution">
    <text evidence="1">The sequence shown here is derived from an EMBL/GenBank/DDBJ whole genome shotgun (WGS) entry which is preliminary data.</text>
</comment>
<name>A0A397JK94_9GLOM</name>
<reference evidence="1 2" key="1">
    <citation type="submission" date="2018-08" db="EMBL/GenBank/DDBJ databases">
        <title>Genome and evolution of the arbuscular mycorrhizal fungus Diversispora epigaea (formerly Glomus versiforme) and its bacterial endosymbionts.</title>
        <authorList>
            <person name="Sun X."/>
            <person name="Fei Z."/>
            <person name="Harrison M."/>
        </authorList>
    </citation>
    <scope>NUCLEOTIDE SEQUENCE [LARGE SCALE GENOMIC DNA]</scope>
    <source>
        <strain evidence="1 2">IT104</strain>
    </source>
</reference>